<comment type="similarity">
    <text evidence="1 2">Belongs to the cytochrome P450 family.</text>
</comment>
<reference evidence="3" key="2">
    <citation type="submission" date="2021-09" db="EMBL/GenBank/DDBJ databases">
        <authorList>
            <person name="Gilroy R."/>
        </authorList>
    </citation>
    <scope>NUCLEOTIDE SEQUENCE</scope>
    <source>
        <strain evidence="3">ChiGjej3B3-7470</strain>
    </source>
</reference>
<dbReference type="InterPro" id="IPR001128">
    <property type="entry name" value="Cyt_P450"/>
</dbReference>
<dbReference type="GO" id="GO:0016705">
    <property type="term" value="F:oxidoreductase activity, acting on paired donors, with incorporation or reduction of molecular oxygen"/>
    <property type="evidence" value="ECO:0007669"/>
    <property type="project" value="InterPro"/>
</dbReference>
<accession>A0A921EQQ0</accession>
<evidence type="ECO:0000313" key="4">
    <source>
        <dbReference type="Proteomes" id="UP000712713"/>
    </source>
</evidence>
<reference evidence="3" key="1">
    <citation type="journal article" date="2021" name="PeerJ">
        <title>Extensive microbial diversity within the chicken gut microbiome revealed by metagenomics and culture.</title>
        <authorList>
            <person name="Gilroy R."/>
            <person name="Ravi A."/>
            <person name="Getino M."/>
            <person name="Pursley I."/>
            <person name="Horton D.L."/>
            <person name="Alikhan N.F."/>
            <person name="Baker D."/>
            <person name="Gharbi K."/>
            <person name="Hall N."/>
            <person name="Watson M."/>
            <person name="Adriaenssens E.M."/>
            <person name="Foster-Nyarko E."/>
            <person name="Jarju S."/>
            <person name="Secka A."/>
            <person name="Antonio M."/>
            <person name="Oren A."/>
            <person name="Chaudhuri R.R."/>
            <person name="La Ragione R."/>
            <person name="Hildebrand F."/>
            <person name="Pallen M.J."/>
        </authorList>
    </citation>
    <scope>NUCLEOTIDE SEQUENCE</scope>
    <source>
        <strain evidence="3">ChiGjej3B3-7470</strain>
    </source>
</reference>
<evidence type="ECO:0000256" key="2">
    <source>
        <dbReference type="RuleBase" id="RU000461"/>
    </source>
</evidence>
<evidence type="ECO:0000256" key="1">
    <source>
        <dbReference type="ARBA" id="ARBA00010617"/>
    </source>
</evidence>
<name>A0A921EQQ0_9ACTN</name>
<dbReference type="PROSITE" id="PS00086">
    <property type="entry name" value="CYTOCHROME_P450"/>
    <property type="match status" value="1"/>
</dbReference>
<dbReference type="GO" id="GO:0020037">
    <property type="term" value="F:heme binding"/>
    <property type="evidence" value="ECO:0007669"/>
    <property type="project" value="InterPro"/>
</dbReference>
<keyword evidence="2" id="KW-0503">Monooxygenase</keyword>
<dbReference type="PANTHER" id="PTHR46696">
    <property type="entry name" value="P450, PUTATIVE (EUROFUNG)-RELATED"/>
    <property type="match status" value="1"/>
</dbReference>
<dbReference type="InterPro" id="IPR017972">
    <property type="entry name" value="Cyt_P450_CS"/>
</dbReference>
<keyword evidence="2" id="KW-0479">Metal-binding</keyword>
<comment type="caution">
    <text evidence="3">The sequence shown here is derived from an EMBL/GenBank/DDBJ whole genome shotgun (WGS) entry which is preliminary data.</text>
</comment>
<dbReference type="Proteomes" id="UP000712713">
    <property type="component" value="Unassembled WGS sequence"/>
</dbReference>
<protein>
    <submittedName>
        <fullName evidence="3">Cytochrome P450</fullName>
    </submittedName>
</protein>
<dbReference type="GO" id="GO:0005506">
    <property type="term" value="F:iron ion binding"/>
    <property type="evidence" value="ECO:0007669"/>
    <property type="project" value="InterPro"/>
</dbReference>
<sequence>MTSSQAVKVDRKVIRSDEADSPRVERVGNVWHVRAVDLARQVLREKDGSHQAGFLVEVGSKATQSMRPPILWMDGAEHREQRAKTARFFAPKTVDRRYRELMDSRSQQLVDDAVAAGEVVVDDLSLRYSVEVAAQVIGLTNSPVDGLAKRLMRLFKVEAVHPGGPPPSRFHAIRQSVTTLPAVGTFFIKDVRPAIKARKAERQEDVISHLLDEGYSPQEILTECVTYGAAGMVTTREFITMCVWHLMQKPELRARFVVAGEKERYAILEEILRLEPIVGHLYRRVQHDFTITDGEQTYELRAGDLVDFYIRQANADDTVVGADPLALCPGRDLPRGVGAEVLSFGDGPHKCPGNSLAIQETDILLTKLLKLDVEMIAEPEVGWDEVIAGYALRGLRLKVTRG</sequence>
<keyword evidence="2" id="KW-0560">Oxidoreductase</keyword>
<dbReference type="PRINTS" id="PR00385">
    <property type="entry name" value="P450"/>
</dbReference>
<proteinExistence type="inferred from homology"/>
<dbReference type="GO" id="GO:0004497">
    <property type="term" value="F:monooxygenase activity"/>
    <property type="evidence" value="ECO:0007669"/>
    <property type="project" value="UniProtKB-KW"/>
</dbReference>
<keyword evidence="2" id="KW-0349">Heme</keyword>
<dbReference type="AlphaFoldDB" id="A0A921EQQ0"/>
<dbReference type="SUPFAM" id="SSF48264">
    <property type="entry name" value="Cytochrome P450"/>
    <property type="match status" value="1"/>
</dbReference>
<organism evidence="3 4">
    <name type="scientific">Tessaracoccus flavescens</name>
    <dbReference type="NCBI Taxonomy" id="399497"/>
    <lineage>
        <taxon>Bacteria</taxon>
        <taxon>Bacillati</taxon>
        <taxon>Actinomycetota</taxon>
        <taxon>Actinomycetes</taxon>
        <taxon>Propionibacteriales</taxon>
        <taxon>Propionibacteriaceae</taxon>
        <taxon>Tessaracoccus</taxon>
    </lineage>
</organism>
<dbReference type="InterPro" id="IPR036396">
    <property type="entry name" value="Cyt_P450_sf"/>
</dbReference>
<dbReference type="PRINTS" id="PR00359">
    <property type="entry name" value="BP450"/>
</dbReference>
<dbReference type="EMBL" id="DYZF01000203">
    <property type="protein sequence ID" value="HJE51930.1"/>
    <property type="molecule type" value="Genomic_DNA"/>
</dbReference>
<keyword evidence="2" id="KW-0408">Iron</keyword>
<dbReference type="Gene3D" id="1.10.630.10">
    <property type="entry name" value="Cytochrome P450"/>
    <property type="match status" value="1"/>
</dbReference>
<dbReference type="Pfam" id="PF00067">
    <property type="entry name" value="p450"/>
    <property type="match status" value="1"/>
</dbReference>
<evidence type="ECO:0000313" key="3">
    <source>
        <dbReference type="EMBL" id="HJE51930.1"/>
    </source>
</evidence>
<dbReference type="CDD" id="cd00302">
    <property type="entry name" value="cytochrome_P450"/>
    <property type="match status" value="1"/>
</dbReference>
<dbReference type="PANTHER" id="PTHR46696:SF1">
    <property type="entry name" value="CYTOCHROME P450 YJIB-RELATED"/>
    <property type="match status" value="1"/>
</dbReference>
<dbReference type="InterPro" id="IPR002397">
    <property type="entry name" value="Cyt_P450_B"/>
</dbReference>
<gene>
    <name evidence="3" type="ORF">K8V15_08130</name>
</gene>